<dbReference type="CDD" id="cd03232">
    <property type="entry name" value="ABCG_PDR_domain2"/>
    <property type="match status" value="1"/>
</dbReference>
<organism evidence="23 24">
    <name type="scientific">Pichia kudriavzevii</name>
    <name type="common">Yeast</name>
    <name type="synonym">Issatchenkia orientalis</name>
    <dbReference type="NCBI Taxonomy" id="4909"/>
    <lineage>
        <taxon>Eukaryota</taxon>
        <taxon>Fungi</taxon>
        <taxon>Dikarya</taxon>
        <taxon>Ascomycota</taxon>
        <taxon>Saccharomycotina</taxon>
        <taxon>Pichiomycetes</taxon>
        <taxon>Pichiales</taxon>
        <taxon>Pichiaceae</taxon>
        <taxon>Pichia</taxon>
    </lineage>
</organism>
<dbReference type="InterPro" id="IPR000719">
    <property type="entry name" value="Prot_kinase_dom"/>
</dbReference>
<dbReference type="FunFam" id="3.40.50.300:FF:000054">
    <property type="entry name" value="ABC multidrug transporter atrF"/>
    <property type="match status" value="1"/>
</dbReference>
<dbReference type="Pfam" id="PF01061">
    <property type="entry name" value="ABC2_membrane"/>
    <property type="match status" value="2"/>
</dbReference>
<feature type="transmembrane region" description="Helical" evidence="19">
    <location>
        <begin position="2441"/>
        <end position="2458"/>
    </location>
</feature>
<dbReference type="Gene3D" id="3.10.110.10">
    <property type="entry name" value="Ubiquitin Conjugating Enzyme"/>
    <property type="match status" value="1"/>
</dbReference>
<accession>A0A1Z8JM96</accession>
<dbReference type="CDD" id="cd03233">
    <property type="entry name" value="ABCG_PDR_domain1"/>
    <property type="match status" value="1"/>
</dbReference>
<keyword evidence="10" id="KW-0418">Kinase</keyword>
<evidence type="ECO:0000259" key="22">
    <source>
        <dbReference type="PROSITE" id="PS50908"/>
    </source>
</evidence>
<dbReference type="InterPro" id="IPR027417">
    <property type="entry name" value="P-loop_NTPase"/>
</dbReference>
<feature type="transmembrane region" description="Helical" evidence="19">
    <location>
        <begin position="3020"/>
        <end position="3045"/>
    </location>
</feature>
<feature type="domain" description="ABC transporter" evidence="21">
    <location>
        <begin position="1832"/>
        <end position="2083"/>
    </location>
</feature>
<evidence type="ECO:0000256" key="16">
    <source>
        <dbReference type="PROSITE-ProRule" id="PRU10141"/>
    </source>
</evidence>
<dbReference type="GO" id="GO:0016020">
    <property type="term" value="C:membrane"/>
    <property type="evidence" value="ECO:0007669"/>
    <property type="project" value="UniProtKB-SubCell"/>
</dbReference>
<dbReference type="InterPro" id="IPR024435">
    <property type="entry name" value="HisRS-related_dom"/>
</dbReference>
<dbReference type="GO" id="GO:0033554">
    <property type="term" value="P:cellular response to stress"/>
    <property type="evidence" value="ECO:0007669"/>
    <property type="project" value="UniProtKB-ARBA"/>
</dbReference>
<dbReference type="GO" id="GO:0010468">
    <property type="term" value="P:regulation of gene expression"/>
    <property type="evidence" value="ECO:0007669"/>
    <property type="project" value="UniProtKB-ARBA"/>
</dbReference>
<dbReference type="Pfam" id="PF14510">
    <property type="entry name" value="ABC_trans_N"/>
    <property type="match status" value="1"/>
</dbReference>
<dbReference type="NCBIfam" id="TIGR00956">
    <property type="entry name" value="3a01205"/>
    <property type="match status" value="1"/>
</dbReference>
<dbReference type="GO" id="GO:1990961">
    <property type="term" value="P:xenobiotic detoxification by transmembrane export across the plasma membrane"/>
    <property type="evidence" value="ECO:0007669"/>
    <property type="project" value="InterPro"/>
</dbReference>
<dbReference type="InterPro" id="IPR003593">
    <property type="entry name" value="AAA+_ATPase"/>
</dbReference>
<dbReference type="GO" id="GO:0004674">
    <property type="term" value="F:protein serine/threonine kinase activity"/>
    <property type="evidence" value="ECO:0007669"/>
    <property type="project" value="UniProtKB-KW"/>
</dbReference>
<dbReference type="GO" id="GO:0030447">
    <property type="term" value="P:filamentous growth"/>
    <property type="evidence" value="ECO:0007669"/>
    <property type="project" value="UniProtKB-ARBA"/>
</dbReference>
<dbReference type="Pfam" id="PF06422">
    <property type="entry name" value="PDR_CDR"/>
    <property type="match status" value="1"/>
</dbReference>
<feature type="transmembrane region" description="Helical" evidence="19">
    <location>
        <begin position="2938"/>
        <end position="2966"/>
    </location>
</feature>
<comment type="caution">
    <text evidence="23">The sequence shown here is derived from an EMBL/GenBank/DDBJ whole genome shotgun (WGS) entry which is preliminary data.</text>
</comment>
<dbReference type="Gene3D" id="1.10.510.10">
    <property type="entry name" value="Transferase(Phosphotransferase) domain 1"/>
    <property type="match status" value="2"/>
</dbReference>
<evidence type="ECO:0000256" key="11">
    <source>
        <dbReference type="ARBA" id="ARBA00022840"/>
    </source>
</evidence>
<evidence type="ECO:0000256" key="1">
    <source>
        <dbReference type="ARBA" id="ARBA00004141"/>
    </source>
</evidence>
<dbReference type="FunFam" id="3.10.110.10:FF:000050">
    <property type="entry name" value="eIF-2-alpha kinase GCN2"/>
    <property type="match status" value="1"/>
</dbReference>
<protein>
    <recommendedName>
        <fullName evidence="3">non-specific serine/threonine protein kinase</fullName>
        <ecNumber evidence="3">2.7.11.1</ecNumber>
    </recommendedName>
</protein>
<dbReference type="InterPro" id="IPR041715">
    <property type="entry name" value="HisRS-like_core"/>
</dbReference>
<dbReference type="PROSITE" id="PS00108">
    <property type="entry name" value="PROTEIN_KINASE_ST"/>
    <property type="match status" value="1"/>
</dbReference>
<dbReference type="InterPro" id="IPR016135">
    <property type="entry name" value="UBQ-conjugating_enzyme/RWD"/>
</dbReference>
<sequence length="3186" mass="362400">MDIETQQEDEWEVLKAIYPDLLTDKTPSSSAWNKKPLHKFSVLLSSDPSEDKVCSLQLNVEFTATYPLSPPIYSFTNAQNILDSQMNKISDICKKIIKDYKGQPIVFTMCSEIIEYLGEIKDHIKNGSLEDERKQRILQEQIELERKNKQEEETLAVQREKEQELLDEMVDMELKRRYKASTDDFEDFTEQRENSVPMSSGHSNSYYANDLEDSDLVPSNDELFSFVFDKSIEAQLGWISFSFKAVTGFVPIEPNGLLKDVSKQYMVKPYIKKGTAAYEQIEKIMNDESQLGIGRKYGRNKRGYEKDLQYLLTEVELNNSFWRTGQGKKWILALEKELNAVSALRQDDVIAFHIQKKEISSNGTESLENSAAKKITKKHGPEREKCTVWTVRILSKYSETLGDLLQSITYVNINTAREWTIQLLEHLENLHKQGFIHRCITLDSISINSPNSTETPRANFSSIAYGYTLLDMLYNYPNVIPHCETLPFTTSGWIAPERKSPKNPAVFLKPQRKTDVWDLGVVVLQMIVGTDVVYEFEDPENFLRECSQLDDSFYEFLRAIFEFKTKKRPDPLELIPMKFLRLSSNASPLEALFTRSDNTLLRDTSTGNELSNSSPDSHALLATPVNRRLKRESFGMSAFQPKFYSRYAQDFEEVGVLGRGGFGEVVKARNRLDGRLYAIKKIRHTEDKLAKILNEVMLLARLNHQYVVRYFAAWLEDDHGEDKRSNAIISSSDEYDSEEESESQDLSFTGRTLSDTRTNSQGFSDFISGSYNQSLEFNFSRSEEEESGSDHSVSYDCDINDGYNGHRNEHEDGCNDDGDDDVFYFGTPDSSEAKPKGLLKVSKPKIKKKSVLFIQMEYCENRTLDDLIRQGLPNEPDNYWRLLRQILEGLMHIHAQGIIHRDLKPVNIFIDENQNVKIGDFGLAKNVHNTSSVNSSPSKLDLNRSEELTSEVGTELYVAVEIKNGNGTYNEKVDMYSLGIIFFEMIYPFKTTMQRITTINHLKLPAIVFPEDFDSARLSTEKKIIKLLLVHNPDLRPSAEKLLSSGLITVEQQDDLMKEALNALVDPSSSWNHQARNILFTQPYNFAKDSLFKDGTVLPSTKDVLLQDKLTQELEKIFKKHGAVNLNDTSGKIFPKNPMYDSNYALYQVLDRSGTVLQLPYDLTLPFARMLGEEEKTKTPKVYRIDCVYRSNVKDESAGPLKFREIDFDIVTNPNDPTEYLPLYDAECVLVGSEIVDIFPFLKASNVKIILNHCGLLETVLEHCGIDSAQVFIVARLLAEIGFTKKMDEVKHILKQELNISNTVLNELDQFNFSMNLANCSIKLHKLMLDSPLLTRVDTALNYLKKVITYLEMFGVNLSIEISPFSGYNAHFYKSGIMFAIVHDDKFKSIIGAGGRYGGLVQTLARRKSPKSLPNAVGIRVAWDFLFNTTKGYLEMFEQEKSLKGGRFKKPNFKTKIDWKVPRCDILLGVFTSTLLKEVVPFILSKLWDLGFSADVVKKQNAEDMMIEARESNVRFVLFVKAQADLKCLQTKKPSRYKPLRLRNLERKVDIELDLFELEHFLRSESVGSTENNAESSPNTCLSANVTLQPHINTLEENHKIIVVPNFATNAKKNNKKEKWALEATYKQAASDLMDQMSNAPVFVIDAKEDVLDMIAITSVQQADEWKRRVGGVARDMARSYVANIYNALSKESAKGVKWAIVSDHIDVDDEMGEYQGFTPQVEGSIKELSREFSENEPNRELIRKMTTSYVPDVDGINPFETEDPRLDPNSDEFSSKYWVNNLKRLVENNPDFYKPTTLGFAAKNLVARGVSSDADYQSNFLNYPFKICRDLYMDTIRKNDKSRYFEILKSMDVLIKPGTLTVVLGRPGAGCSTFLKTVAAQTYGFKVDKNSVISYDGLTPNDIVKHYRGEVMFSAETDNHFPHLTVGQTLEFAALMRTPQNRFPGSSRRSYAKLIAEVYMATYGLSHTINTKVGDNYIRGVSGGERKRVSIAEASICGASIECWDNATRGLDAATALEFVRALKTQAHVLNGTPLIAIYQCSQDAYDLFDNVLLLYEGYQIYFGSAVNAKKYFETMGYECPERQTTADFLTSITSSAERVPKKGFENKVPRTPLEFATYWRNSDEYTTLVGDIDEYLKTCQEFNTKNQFHDAHVTKQSNHTTPKSSFRVSYWMQIKYICLRDYWRILGDPSIMLFSVISNIIMGLILSSLFYNLSATTGTFYYRSAAMFFAVLFNAFSSLLEIMSLFEARPIVEKHKTFALYHPSADALASIITQIPAKIAICLGFNIIFYFMVHFRRNAGRFFFYLLINFTTTLVMSHIFRSVGSIFKTLAESMPPAAVLLTAMVIYTGFALPIPSMLGWSRWINYIDPVAYAFEALLTNEFSGLRFACSDYIPGYPNLDLQYQVCSVVSALPGYDYINGTDYMEQNYQYSSSHRWRNFGIIVGFVVFFLGVYIGLVEINKGAMQKGEIILFQQSKLRELRKQGSKLSGSNDIEAATSIEKRESTSEDSVSGEADVSDLDVGTDIFHWRDVCYEIQIKSETRRILNHVDGWVKPGTLTALMGASGAGKTTLLDVLANRVTMGIVSGSMFVNGRLRDQSFQRSTGYVQQQDLHLETSTVREALRFSAYLRQSRDISKEEKDRYIESVIGILEMQSYADAVVGVAGEGLNVEQRKRLTIGVELAAKPKLLLFLDEPTSGLDSQTAWSICQLMRKLADHGQAILCTIHQPSAILLKEFDRLLFLAKGGRTVYFGDLGQNCQTLINYFESHGAEKCPPEANPAEWMLSVIGAAPGSHAKQDYFQVWMTSREREAVVSELEEMEKELLKKEVDTSPEKKRSFASSYATQYKYVTLRVIQQYWRTPKYIWSKLYLGTLNSIFSGFSFFKAGTSLQGLQNQMLSVFMLSVMVNTLIQQMLPLYMKQRSVYESRERPSKTFTWWIFLASQMTAEFPWNLLCGTISYFCWYYPIGFYENASETNTVHERGALAWLLLIGLFNYASSLGLMCIAGIENEQNGANLANLLFIMCLNFCGTLKYPTGFWSFMYWFNPFTYWVSSLVSTGVGNAKVICEPKEIVYVRPVPGKSCEEFLSERISQAGGYLAGSRDGLCGFCTTSNTNSFLEGIHAHYGTKWRDWGIFSCFIAFNLMLMFLFYWLARVPKKSDRVQDSSKLKSDETKVYSQEEKAWRSN</sequence>
<evidence type="ECO:0000313" key="23">
    <source>
        <dbReference type="EMBL" id="OUT21716.1"/>
    </source>
</evidence>
<evidence type="ECO:0000256" key="4">
    <source>
        <dbReference type="ARBA" id="ARBA00022448"/>
    </source>
</evidence>
<dbReference type="Pfam" id="PF00005">
    <property type="entry name" value="ABC_tran"/>
    <property type="match status" value="2"/>
</dbReference>
<dbReference type="CDD" id="cd23823">
    <property type="entry name" value="RWD_GCN2"/>
    <property type="match status" value="1"/>
</dbReference>
<dbReference type="EMBL" id="NHMM01000004">
    <property type="protein sequence ID" value="OUT21716.1"/>
    <property type="molecule type" value="Genomic_DNA"/>
</dbReference>
<evidence type="ECO:0000256" key="10">
    <source>
        <dbReference type="ARBA" id="ARBA00022777"/>
    </source>
</evidence>
<dbReference type="SMART" id="SM00220">
    <property type="entry name" value="S_TKc"/>
    <property type="match status" value="1"/>
</dbReference>
<keyword evidence="6" id="KW-0808">Transferase</keyword>
<dbReference type="InterPro" id="IPR013525">
    <property type="entry name" value="ABC2_TM"/>
</dbReference>
<evidence type="ECO:0000256" key="12">
    <source>
        <dbReference type="ARBA" id="ARBA00022989"/>
    </source>
</evidence>
<evidence type="ECO:0000256" key="8">
    <source>
        <dbReference type="ARBA" id="ARBA00022737"/>
    </source>
</evidence>
<dbReference type="InterPro" id="IPR017441">
    <property type="entry name" value="Protein_kinase_ATP_BS"/>
</dbReference>
<evidence type="ECO:0000256" key="7">
    <source>
        <dbReference type="ARBA" id="ARBA00022692"/>
    </source>
</evidence>
<dbReference type="CDD" id="cd14046">
    <property type="entry name" value="STKc_EIF2AK4_GCN2_rpt2"/>
    <property type="match status" value="1"/>
</dbReference>
<comment type="subcellular location">
    <subcellularLocation>
        <location evidence="1">Membrane</location>
        <topology evidence="1">Multi-pass membrane protein</topology>
    </subcellularLocation>
</comment>
<keyword evidence="9 16" id="KW-0547">Nucleotide-binding</keyword>
<feature type="binding site" evidence="16">
    <location>
        <position position="681"/>
    </location>
    <ligand>
        <name>ATP</name>
        <dbReference type="ChEBI" id="CHEBI:30616"/>
    </ligand>
</feature>
<feature type="transmembrane region" description="Helical" evidence="19">
    <location>
        <begin position="2227"/>
        <end position="2249"/>
    </location>
</feature>
<dbReference type="InterPro" id="IPR034001">
    <property type="entry name" value="ABCG_PDR_1"/>
</dbReference>
<name>A0A1Z8JM96_PICKU</name>
<dbReference type="Pfam" id="PF19055">
    <property type="entry name" value="ABC2_membrane_7"/>
    <property type="match status" value="1"/>
</dbReference>
<dbReference type="InterPro" id="IPR034003">
    <property type="entry name" value="ABCG_PDR_2"/>
</dbReference>
<feature type="domain" description="ABC transporter" evidence="21">
    <location>
        <begin position="2528"/>
        <end position="2771"/>
    </location>
</feature>
<dbReference type="GO" id="GO:0051246">
    <property type="term" value="P:regulation of protein metabolic process"/>
    <property type="evidence" value="ECO:0007669"/>
    <property type="project" value="UniProtKB-ARBA"/>
</dbReference>
<dbReference type="PANTHER" id="PTHR19241">
    <property type="entry name" value="ATP-BINDING CASSETTE TRANSPORTER"/>
    <property type="match status" value="1"/>
</dbReference>
<dbReference type="InterPro" id="IPR045864">
    <property type="entry name" value="aa-tRNA-synth_II/BPL/LPL"/>
</dbReference>
<dbReference type="Proteomes" id="UP000195871">
    <property type="component" value="Unassembled WGS sequence"/>
</dbReference>
<feature type="transmembrane region" description="Helical" evidence="19">
    <location>
        <begin position="2986"/>
        <end position="3008"/>
    </location>
</feature>
<feature type="region of interest" description="Disordered" evidence="18">
    <location>
        <begin position="3161"/>
        <end position="3186"/>
    </location>
</feature>
<dbReference type="GO" id="GO:0140359">
    <property type="term" value="F:ABC-type transporter activity"/>
    <property type="evidence" value="ECO:0007669"/>
    <property type="project" value="InterPro"/>
</dbReference>
<feature type="transmembrane region" description="Helical" evidence="19">
    <location>
        <begin position="2335"/>
        <end position="2356"/>
    </location>
</feature>
<dbReference type="PROSITE" id="PS50908">
    <property type="entry name" value="RWD"/>
    <property type="match status" value="1"/>
</dbReference>
<dbReference type="GO" id="GO:0009893">
    <property type="term" value="P:positive regulation of metabolic process"/>
    <property type="evidence" value="ECO:0007669"/>
    <property type="project" value="UniProtKB-ARBA"/>
</dbReference>
<dbReference type="InterPro" id="IPR029481">
    <property type="entry name" value="ABC_trans_N"/>
</dbReference>
<feature type="domain" description="Protein kinase" evidence="20">
    <location>
        <begin position="651"/>
        <end position="1048"/>
    </location>
</feature>
<evidence type="ECO:0000256" key="13">
    <source>
        <dbReference type="ARBA" id="ARBA00023136"/>
    </source>
</evidence>
<feature type="transmembrane region" description="Helical" evidence="19">
    <location>
        <begin position="2304"/>
        <end position="2323"/>
    </location>
</feature>
<proteinExistence type="inferred from homology"/>
<keyword evidence="17" id="KW-0175">Coiled coil</keyword>
<dbReference type="GO" id="GO:0005524">
    <property type="term" value="F:ATP binding"/>
    <property type="evidence" value="ECO:0007669"/>
    <property type="project" value="UniProtKB-UniRule"/>
</dbReference>
<dbReference type="Pfam" id="PF12745">
    <property type="entry name" value="HGTP_anticodon2"/>
    <property type="match status" value="1"/>
</dbReference>
<dbReference type="SUPFAM" id="SSF52540">
    <property type="entry name" value="P-loop containing nucleoside triphosphate hydrolases"/>
    <property type="match status" value="2"/>
</dbReference>
<feature type="transmembrane region" description="Helical" evidence="19">
    <location>
        <begin position="3132"/>
        <end position="3153"/>
    </location>
</feature>
<reference evidence="23 24" key="1">
    <citation type="submission" date="2017-05" db="EMBL/GenBank/DDBJ databases">
        <title>The Genome Sequence of Candida krusei Ckrusei653.</title>
        <authorList>
            <person name="Cuomo C."/>
            <person name="Forche A."/>
            <person name="Young S."/>
            <person name="Abouelleil A."/>
            <person name="Cao P."/>
            <person name="Chapman S."/>
            <person name="Cusick C."/>
            <person name="Shea T."/>
            <person name="Nusbaum C."/>
            <person name="Birren B."/>
        </authorList>
    </citation>
    <scope>NUCLEOTIDE SEQUENCE [LARGE SCALE GENOMIC DNA]</scope>
    <source>
        <strain evidence="23 24">Ckrusei653</strain>
    </source>
</reference>
<dbReference type="PROSITE" id="PS50011">
    <property type="entry name" value="PROTEIN_KINASE_DOM"/>
    <property type="match status" value="2"/>
</dbReference>
<evidence type="ECO:0000256" key="9">
    <source>
        <dbReference type="ARBA" id="ARBA00022741"/>
    </source>
</evidence>
<keyword evidence="11 16" id="KW-0067">ATP-binding</keyword>
<evidence type="ECO:0000256" key="5">
    <source>
        <dbReference type="ARBA" id="ARBA00022527"/>
    </source>
</evidence>
<feature type="transmembrane region" description="Helical" evidence="19">
    <location>
        <begin position="2897"/>
        <end position="2918"/>
    </location>
</feature>
<evidence type="ECO:0000256" key="3">
    <source>
        <dbReference type="ARBA" id="ARBA00012513"/>
    </source>
</evidence>
<dbReference type="InterPro" id="IPR043926">
    <property type="entry name" value="ABCG_dom"/>
</dbReference>
<dbReference type="SUPFAM" id="SSF56112">
    <property type="entry name" value="Protein kinase-like (PK-like)"/>
    <property type="match status" value="2"/>
</dbReference>
<feature type="transmembrane region" description="Helical" evidence="19">
    <location>
        <begin position="2269"/>
        <end position="2292"/>
    </location>
</feature>
<comment type="catalytic activity">
    <reaction evidence="15">
        <text>L-seryl-[protein] + ATP = O-phospho-L-seryl-[protein] + ADP + H(+)</text>
        <dbReference type="Rhea" id="RHEA:17989"/>
        <dbReference type="Rhea" id="RHEA-COMP:9863"/>
        <dbReference type="Rhea" id="RHEA-COMP:11604"/>
        <dbReference type="ChEBI" id="CHEBI:15378"/>
        <dbReference type="ChEBI" id="CHEBI:29999"/>
        <dbReference type="ChEBI" id="CHEBI:30616"/>
        <dbReference type="ChEBI" id="CHEBI:83421"/>
        <dbReference type="ChEBI" id="CHEBI:456216"/>
        <dbReference type="EC" id="2.7.11.1"/>
    </reaction>
</comment>
<dbReference type="SUPFAM" id="SSF55681">
    <property type="entry name" value="Class II aaRS and biotin synthetases"/>
    <property type="match status" value="1"/>
</dbReference>
<dbReference type="SMART" id="SM00591">
    <property type="entry name" value="RWD"/>
    <property type="match status" value="1"/>
</dbReference>
<dbReference type="VEuPathDB" id="FungiDB:C5L36_0E05490"/>
<evidence type="ECO:0000256" key="19">
    <source>
        <dbReference type="SAM" id="Phobius"/>
    </source>
</evidence>
<dbReference type="InterPro" id="IPR003439">
    <property type="entry name" value="ABC_transporter-like_ATP-bd"/>
</dbReference>
<comment type="catalytic activity">
    <reaction evidence="14">
        <text>L-threonyl-[protein] + ATP = O-phospho-L-threonyl-[protein] + ADP + H(+)</text>
        <dbReference type="Rhea" id="RHEA:46608"/>
        <dbReference type="Rhea" id="RHEA-COMP:11060"/>
        <dbReference type="Rhea" id="RHEA-COMP:11605"/>
        <dbReference type="ChEBI" id="CHEBI:15378"/>
        <dbReference type="ChEBI" id="CHEBI:30013"/>
        <dbReference type="ChEBI" id="CHEBI:30616"/>
        <dbReference type="ChEBI" id="CHEBI:61977"/>
        <dbReference type="ChEBI" id="CHEBI:456216"/>
        <dbReference type="EC" id="2.7.11.1"/>
    </reaction>
</comment>
<dbReference type="InterPro" id="IPR006575">
    <property type="entry name" value="RWD_dom"/>
</dbReference>
<feature type="domain" description="RWD" evidence="22">
    <location>
        <begin position="9"/>
        <end position="120"/>
    </location>
</feature>
<evidence type="ECO:0000256" key="18">
    <source>
        <dbReference type="SAM" id="MobiDB-lite"/>
    </source>
</evidence>
<gene>
    <name evidence="23" type="ORF">CAS74_002685</name>
</gene>
<evidence type="ECO:0000256" key="2">
    <source>
        <dbReference type="ARBA" id="ARBA00006012"/>
    </source>
</evidence>
<dbReference type="PROSITE" id="PS00107">
    <property type="entry name" value="PROTEIN_KINASE_ATP"/>
    <property type="match status" value="1"/>
</dbReference>
<dbReference type="Pfam" id="PF05773">
    <property type="entry name" value="RWD"/>
    <property type="match status" value="1"/>
</dbReference>
<keyword evidence="5" id="KW-0723">Serine/threonine-protein kinase</keyword>
<dbReference type="PROSITE" id="PS00211">
    <property type="entry name" value="ABC_TRANSPORTER_1"/>
    <property type="match status" value="1"/>
</dbReference>
<dbReference type="Gene3D" id="3.30.930.10">
    <property type="entry name" value="Bira Bifunctional Protein, Domain 2"/>
    <property type="match status" value="1"/>
</dbReference>
<feature type="region of interest" description="Disordered" evidence="18">
    <location>
        <begin position="729"/>
        <end position="754"/>
    </location>
</feature>
<comment type="similarity">
    <text evidence="2">Belongs to the ABC transporter superfamily. ABCG family. PDR (TC 3.A.1.205) subfamily.</text>
</comment>
<dbReference type="VEuPathDB" id="FungiDB:C5L36_0E05500"/>
<keyword evidence="12 19" id="KW-1133">Transmembrane helix</keyword>
<dbReference type="SUPFAM" id="SSF54495">
    <property type="entry name" value="UBC-like"/>
    <property type="match status" value="1"/>
</dbReference>
<feature type="transmembrane region" description="Helical" evidence="19">
    <location>
        <begin position="2193"/>
        <end position="2215"/>
    </location>
</feature>
<dbReference type="EC" id="2.7.11.1" evidence="3"/>
<evidence type="ECO:0000259" key="20">
    <source>
        <dbReference type="PROSITE" id="PS50011"/>
    </source>
</evidence>
<keyword evidence="13 19" id="KW-0472">Membrane</keyword>
<dbReference type="InterPro" id="IPR008271">
    <property type="entry name" value="Ser/Thr_kinase_AS"/>
</dbReference>
<dbReference type="SMART" id="SM00382">
    <property type="entry name" value="AAA"/>
    <property type="match status" value="2"/>
</dbReference>
<dbReference type="FunFam" id="3.30.200.20:FF:000379">
    <property type="entry name" value="eIF-2-alpha kinase GCN2"/>
    <property type="match status" value="1"/>
</dbReference>
<dbReference type="InterPro" id="IPR010929">
    <property type="entry name" value="PDR_CDR_ABC"/>
</dbReference>
<feature type="region of interest" description="Disordered" evidence="18">
    <location>
        <begin position="2498"/>
        <end position="2517"/>
    </location>
</feature>
<feature type="compositionally biased region" description="Acidic residues" evidence="18">
    <location>
        <begin position="733"/>
        <end position="743"/>
    </location>
</feature>
<dbReference type="InterPro" id="IPR011009">
    <property type="entry name" value="Kinase-like_dom_sf"/>
</dbReference>
<keyword evidence="8" id="KW-0677">Repeat</keyword>
<dbReference type="CDD" id="cd14012">
    <property type="entry name" value="PK_eIF2AK_GCN2_rpt1"/>
    <property type="match status" value="1"/>
</dbReference>
<feature type="domain" description="Protein kinase" evidence="20">
    <location>
        <begin position="310"/>
        <end position="580"/>
    </location>
</feature>
<dbReference type="GO" id="GO:0016887">
    <property type="term" value="F:ATP hydrolysis activity"/>
    <property type="evidence" value="ECO:0007669"/>
    <property type="project" value="InterPro"/>
</dbReference>
<evidence type="ECO:0000256" key="14">
    <source>
        <dbReference type="ARBA" id="ARBA00047899"/>
    </source>
</evidence>
<evidence type="ECO:0000256" key="6">
    <source>
        <dbReference type="ARBA" id="ARBA00022679"/>
    </source>
</evidence>
<evidence type="ECO:0000256" key="17">
    <source>
        <dbReference type="SAM" id="Coils"/>
    </source>
</evidence>
<dbReference type="Gene3D" id="3.30.200.20">
    <property type="entry name" value="Phosphorylase Kinase, domain 1"/>
    <property type="match status" value="1"/>
</dbReference>
<feature type="coiled-coil region" evidence="17">
    <location>
        <begin position="134"/>
        <end position="175"/>
    </location>
</feature>
<dbReference type="InterPro" id="IPR005285">
    <property type="entry name" value="Drug-R_PDR/CDR"/>
</dbReference>
<keyword evidence="7 19" id="KW-0812">Transmembrane</keyword>
<evidence type="ECO:0000259" key="21">
    <source>
        <dbReference type="PROSITE" id="PS50893"/>
    </source>
</evidence>
<dbReference type="Gene3D" id="3.40.50.300">
    <property type="entry name" value="P-loop containing nucleotide triphosphate hydrolases"/>
    <property type="match status" value="2"/>
</dbReference>
<evidence type="ECO:0000313" key="24">
    <source>
        <dbReference type="Proteomes" id="UP000195871"/>
    </source>
</evidence>
<dbReference type="Pfam" id="PF00069">
    <property type="entry name" value="Pkinase"/>
    <property type="match status" value="2"/>
</dbReference>
<dbReference type="PROSITE" id="PS50893">
    <property type="entry name" value="ABC_TRANSPORTER_2"/>
    <property type="match status" value="2"/>
</dbReference>
<dbReference type="InterPro" id="IPR017871">
    <property type="entry name" value="ABC_transporter-like_CS"/>
</dbReference>
<dbReference type="Pfam" id="PF13393">
    <property type="entry name" value="tRNA-synt_His"/>
    <property type="match status" value="1"/>
</dbReference>
<keyword evidence="4" id="KW-0813">Transport</keyword>
<evidence type="ECO:0000256" key="15">
    <source>
        <dbReference type="ARBA" id="ARBA00048679"/>
    </source>
</evidence>